<dbReference type="GO" id="GO:0015934">
    <property type="term" value="C:large ribosomal subunit"/>
    <property type="evidence" value="ECO:0007669"/>
    <property type="project" value="InterPro"/>
</dbReference>
<dbReference type="Gene3D" id="3.30.1390.20">
    <property type="entry name" value="Ribosomal protein L30, ferredoxin-like fold domain"/>
    <property type="match status" value="1"/>
</dbReference>
<comment type="similarity">
    <text evidence="1">Belongs to the universal ribosomal protein uL30 family.</text>
</comment>
<dbReference type="EMBL" id="CAADRM010000057">
    <property type="protein sequence ID" value="VFU12830.1"/>
    <property type="molecule type" value="Genomic_DNA"/>
</dbReference>
<dbReference type="CDD" id="cd01658">
    <property type="entry name" value="Ribosomal_L30"/>
    <property type="match status" value="1"/>
</dbReference>
<dbReference type="InterPro" id="IPR036919">
    <property type="entry name" value="Ribo_uL30_ferredoxin-like_sf"/>
</dbReference>
<dbReference type="GO" id="GO:0006412">
    <property type="term" value="P:translation"/>
    <property type="evidence" value="ECO:0007669"/>
    <property type="project" value="InterPro"/>
</dbReference>
<organism evidence="5">
    <name type="scientific">anaerobic digester metagenome</name>
    <dbReference type="NCBI Taxonomy" id="1263854"/>
    <lineage>
        <taxon>unclassified sequences</taxon>
        <taxon>metagenomes</taxon>
        <taxon>ecological metagenomes</taxon>
    </lineage>
</organism>
<evidence type="ECO:0000313" key="5">
    <source>
        <dbReference type="EMBL" id="VFU12830.1"/>
    </source>
</evidence>
<gene>
    <name evidence="5" type="primary">rpmD</name>
    <name evidence="5" type="ORF">SCFA_150021</name>
</gene>
<keyword evidence="2" id="KW-0689">Ribosomal protein</keyword>
<dbReference type="PIRSF" id="PIRSF002211">
    <property type="entry name" value="Ribosomal_L30_bac-type"/>
    <property type="match status" value="1"/>
</dbReference>
<proteinExistence type="inferred from homology"/>
<dbReference type="NCBIfam" id="TIGR01308">
    <property type="entry name" value="rpmD_bact"/>
    <property type="match status" value="1"/>
</dbReference>
<dbReference type="SUPFAM" id="SSF55129">
    <property type="entry name" value="Ribosomal protein L30p/L7e"/>
    <property type="match status" value="1"/>
</dbReference>
<evidence type="ECO:0000259" key="4">
    <source>
        <dbReference type="Pfam" id="PF00327"/>
    </source>
</evidence>
<dbReference type="InterPro" id="IPR016082">
    <property type="entry name" value="Ribosomal_uL30_ferredoxin-like"/>
</dbReference>
<dbReference type="GO" id="GO:0003735">
    <property type="term" value="F:structural constituent of ribosome"/>
    <property type="evidence" value="ECO:0007669"/>
    <property type="project" value="InterPro"/>
</dbReference>
<dbReference type="InterPro" id="IPR005996">
    <property type="entry name" value="Ribosomal_uL30_bac-type"/>
</dbReference>
<evidence type="ECO:0000256" key="1">
    <source>
        <dbReference type="ARBA" id="ARBA00007594"/>
    </source>
</evidence>
<name>A0A485LWR6_9ZZZZ</name>
<sequence>MGDKIKITLSRSVIGGTKGQRETVKALGLKRRGRSVILPDNAATRGAIRKVSHLLSWEEL</sequence>
<evidence type="ECO:0000256" key="2">
    <source>
        <dbReference type="ARBA" id="ARBA00022980"/>
    </source>
</evidence>
<protein>
    <submittedName>
        <fullName evidence="5">50S ribosomal subunit protein L30</fullName>
    </submittedName>
</protein>
<reference evidence="5" key="1">
    <citation type="submission" date="2019-03" db="EMBL/GenBank/DDBJ databases">
        <authorList>
            <person name="Hao L."/>
        </authorList>
    </citation>
    <scope>NUCLEOTIDE SEQUENCE</scope>
</reference>
<keyword evidence="3" id="KW-0687">Ribonucleoprotein</keyword>
<dbReference type="Pfam" id="PF00327">
    <property type="entry name" value="Ribosomal_L30"/>
    <property type="match status" value="1"/>
</dbReference>
<evidence type="ECO:0000256" key="3">
    <source>
        <dbReference type="ARBA" id="ARBA00023274"/>
    </source>
</evidence>
<feature type="domain" description="Large ribosomal subunit protein uL30-like ferredoxin-like fold" evidence="4">
    <location>
        <begin position="5"/>
        <end position="54"/>
    </location>
</feature>
<accession>A0A485LWR6</accession>
<dbReference type="HAMAP" id="MF_01371_B">
    <property type="entry name" value="Ribosomal_uL30_B"/>
    <property type="match status" value="1"/>
</dbReference>
<dbReference type="AlphaFoldDB" id="A0A485LWR6"/>